<dbReference type="InterPro" id="IPR027417">
    <property type="entry name" value="P-loop_NTPase"/>
</dbReference>
<dbReference type="OrthoDB" id="301415at2759"/>
<organism evidence="6 7">
    <name type="scientific">Stylophora pistillata</name>
    <name type="common">Smooth cauliflower coral</name>
    <dbReference type="NCBI Taxonomy" id="50429"/>
    <lineage>
        <taxon>Eukaryota</taxon>
        <taxon>Metazoa</taxon>
        <taxon>Cnidaria</taxon>
        <taxon>Anthozoa</taxon>
        <taxon>Hexacorallia</taxon>
        <taxon>Scleractinia</taxon>
        <taxon>Astrocoeniina</taxon>
        <taxon>Pocilloporidae</taxon>
        <taxon>Stylophora</taxon>
    </lineage>
</organism>
<dbReference type="STRING" id="50429.A0A2B4SSP1"/>
<dbReference type="SUPFAM" id="SSF56112">
    <property type="entry name" value="Protein kinase-like (PK-like)"/>
    <property type="match status" value="1"/>
</dbReference>
<dbReference type="PANTHER" id="PTHR46747">
    <property type="entry name" value="ALPHA-PROTEIN KINASE 1"/>
    <property type="match status" value="1"/>
</dbReference>
<dbReference type="GO" id="GO:0004674">
    <property type="term" value="F:protein serine/threonine kinase activity"/>
    <property type="evidence" value="ECO:0007669"/>
    <property type="project" value="UniProtKB-KW"/>
</dbReference>
<dbReference type="InterPro" id="IPR004166">
    <property type="entry name" value="a-kinase_dom"/>
</dbReference>
<dbReference type="InterPro" id="IPR011009">
    <property type="entry name" value="Kinase-like_dom_sf"/>
</dbReference>
<gene>
    <name evidence="6" type="primary">ALPK1</name>
    <name evidence="6" type="ORF">AWC38_SpisGene3568</name>
</gene>
<dbReference type="PANTHER" id="PTHR46747:SF1">
    <property type="entry name" value="ALPHA-PROTEIN KINASE 1"/>
    <property type="match status" value="1"/>
</dbReference>
<dbReference type="SUPFAM" id="SSF52540">
    <property type="entry name" value="P-loop containing nucleoside triphosphate hydrolases"/>
    <property type="match status" value="1"/>
</dbReference>
<dbReference type="GO" id="GO:0002753">
    <property type="term" value="P:cytoplasmic pattern recognition receptor signaling pathway"/>
    <property type="evidence" value="ECO:0007669"/>
    <property type="project" value="TreeGrafter"/>
</dbReference>
<keyword evidence="1" id="KW-0723">Serine/threonine-protein kinase</keyword>
<keyword evidence="7" id="KW-1185">Reference proteome</keyword>
<keyword evidence="3 6" id="KW-0418">Kinase</keyword>
<name>A0A2B4SSP1_STYPI</name>
<dbReference type="SMART" id="SM00811">
    <property type="entry name" value="Alpha_kinase"/>
    <property type="match status" value="1"/>
</dbReference>
<evidence type="ECO:0000256" key="4">
    <source>
        <dbReference type="SAM" id="MobiDB-lite"/>
    </source>
</evidence>
<dbReference type="GO" id="GO:0048029">
    <property type="term" value="F:monosaccharide binding"/>
    <property type="evidence" value="ECO:0007669"/>
    <property type="project" value="TreeGrafter"/>
</dbReference>
<keyword evidence="2" id="KW-0808">Transferase</keyword>
<feature type="region of interest" description="Disordered" evidence="4">
    <location>
        <begin position="819"/>
        <end position="841"/>
    </location>
</feature>
<evidence type="ECO:0000313" key="7">
    <source>
        <dbReference type="Proteomes" id="UP000225706"/>
    </source>
</evidence>
<dbReference type="GO" id="GO:0005929">
    <property type="term" value="C:cilium"/>
    <property type="evidence" value="ECO:0007669"/>
    <property type="project" value="TreeGrafter"/>
</dbReference>
<feature type="domain" description="Alpha-type protein kinase" evidence="5">
    <location>
        <begin position="931"/>
        <end position="1159"/>
    </location>
</feature>
<dbReference type="Pfam" id="PF02816">
    <property type="entry name" value="Alpha_kinase"/>
    <property type="match status" value="1"/>
</dbReference>
<dbReference type="EMBL" id="LSMT01000033">
    <property type="protein sequence ID" value="PFX31618.1"/>
    <property type="molecule type" value="Genomic_DNA"/>
</dbReference>
<protein>
    <submittedName>
        <fullName evidence="6">Alpha-protein kinase 1</fullName>
    </submittedName>
</protein>
<proteinExistence type="predicted"/>
<dbReference type="Proteomes" id="UP000225706">
    <property type="component" value="Unassembled WGS sequence"/>
</dbReference>
<evidence type="ECO:0000313" key="6">
    <source>
        <dbReference type="EMBL" id="PFX31618.1"/>
    </source>
</evidence>
<dbReference type="AlphaFoldDB" id="A0A2B4SSP1"/>
<reference evidence="7" key="1">
    <citation type="journal article" date="2017" name="bioRxiv">
        <title>Comparative analysis of the genomes of Stylophora pistillata and Acropora digitifera provides evidence for extensive differences between species of corals.</title>
        <authorList>
            <person name="Voolstra C.R."/>
            <person name="Li Y."/>
            <person name="Liew Y.J."/>
            <person name="Baumgarten S."/>
            <person name="Zoccola D."/>
            <person name="Flot J.-F."/>
            <person name="Tambutte S."/>
            <person name="Allemand D."/>
            <person name="Aranda M."/>
        </authorList>
    </citation>
    <scope>NUCLEOTIDE SEQUENCE [LARGE SCALE GENOMIC DNA]</scope>
</reference>
<accession>A0A2B4SSP1</accession>
<evidence type="ECO:0000256" key="3">
    <source>
        <dbReference type="ARBA" id="ARBA00022777"/>
    </source>
</evidence>
<dbReference type="Gene3D" id="3.20.200.10">
    <property type="entry name" value="MHCK/EF2 kinase"/>
    <property type="match status" value="1"/>
</dbReference>
<evidence type="ECO:0000256" key="1">
    <source>
        <dbReference type="ARBA" id="ARBA00022527"/>
    </source>
</evidence>
<dbReference type="GO" id="GO:0005524">
    <property type="term" value="F:ATP binding"/>
    <property type="evidence" value="ECO:0007669"/>
    <property type="project" value="InterPro"/>
</dbReference>
<sequence>MFHTPLTQLYFQDNQRIKQDICNLELSIPFQSILKHLEEATTSDKSACVNIYGEPGCGRSSVLLDVCETSIQSKLLLSEVFGVRVRQGCTLESFWNLLSEIAKGRQDRETASTLTNSKVKLSKKYKVAEAFISTNFKLICIDDASADGGIVWSHLSKLLNKTSVGVALVSSECNFPFKEEIRDWQSLSVEVKGLNVQSFRINVRQLNSSWKLSEEKISEMHCILNGNPKAISILINVFKEFNLQDKSLNCVLLSLKNYKMVHEIGKEDHHPILMILQFVFERLTAFEKKVYSQLCNLREPLPVIHLSKETEKLIRLGLVDNQASSMRSSKQEIDVVSISVAQCLQLSAAKLLDFSVEDELLSAFGMWHALLSSKLQMLIIDAKRNAWPFVPEKWQYTSRVGPEERYNIKDLITAKNSTAPFLTELDIMEECLFHAVKEKKYSTVGALVFVLDRFTYWQGMSHRTLQFVEYLKTNSPGIPIAPQLLIRNVRIMKNAGNLQGAEKALDDLLAQKAQIGKWIYQAEHDRQLVSAVCIQIKGDIQYNLGQWTEGAKLLLDSVVLFSTLPIPDTKGISSSLAILGNCFQRMSVTEYLPVCHMYGLTASHPLLQAYHCACEAAERSQFTPLFYARHKCRAGECLLHYSRVIPCGTTKQDCLKNSIQAFKDSIQAHKDLQSLTSREEFYVFVCAVYKLGLAYEELSSDTGCTDQGKEVLRMSMSMYEHYCHFSGMIILDGGITTLIAHCLGFLGLPQWCADSRDVNKKALSLTVVENRREETSKSVFVHSRALTDSSVERGIRSDHHETRLEMRSEGFVVTDSLTAEKPKHSHSGLTNTGGRPPATNYIDLTVNRDCETRESCSTEDSPEPVTDASGDSFEVKVDTADPCVIIQHLEQETVAISSDRLLSQTINDLQSHLRNVKVDPSHKVQAAIVWRYDYLRREWKGEKTLAYVGNLLELEEGKEGAQRNAYMVEFADQDDPLAGYVAKCYKKPRDIKQYQQDVICQMTARHYVTLFNQQLYLAAVNVGDIQFLPVVLLQLVDGGGPVSGAVYNVEPYMAGEFVKLTNNFGFVRSEDGMSDIVLAFSHFTFEASKQQLVIVDIQGWTPDTTDKGECTFLTDPQIHSERYQCFGTGNLRQRGIDSFWKEMHPKCNNICIKLKLSRPNVISK</sequence>
<evidence type="ECO:0000256" key="2">
    <source>
        <dbReference type="ARBA" id="ARBA00022679"/>
    </source>
</evidence>
<dbReference type="PROSITE" id="PS51158">
    <property type="entry name" value="ALPHA_KINASE"/>
    <property type="match status" value="1"/>
</dbReference>
<evidence type="ECO:0000259" key="5">
    <source>
        <dbReference type="PROSITE" id="PS51158"/>
    </source>
</evidence>
<dbReference type="InterPro" id="IPR043529">
    <property type="entry name" value="ALPK1"/>
</dbReference>
<dbReference type="Gene3D" id="3.30.200.20">
    <property type="entry name" value="Phosphorylase Kinase, domain 1"/>
    <property type="match status" value="1"/>
</dbReference>
<dbReference type="GO" id="GO:0045087">
    <property type="term" value="P:innate immune response"/>
    <property type="evidence" value="ECO:0007669"/>
    <property type="project" value="TreeGrafter"/>
</dbReference>
<comment type="caution">
    <text evidence="6">The sequence shown here is derived from an EMBL/GenBank/DDBJ whole genome shotgun (WGS) entry which is preliminary data.</text>
</comment>